<accession>A0AA47B451</accession>
<gene>
    <name evidence="2" type="ORF">LDX53_00125</name>
</gene>
<evidence type="ECO:0000313" key="3">
    <source>
        <dbReference type="Proteomes" id="UP001164557"/>
    </source>
</evidence>
<evidence type="ECO:0000256" key="1">
    <source>
        <dbReference type="SAM" id="SignalP"/>
    </source>
</evidence>
<protein>
    <submittedName>
        <fullName evidence="2">Uncharacterized protein</fullName>
    </submittedName>
</protein>
<proteinExistence type="predicted"/>
<keyword evidence="1" id="KW-0732">Signal</keyword>
<evidence type="ECO:0000313" key="2">
    <source>
        <dbReference type="EMBL" id="UZX29689.1"/>
    </source>
</evidence>
<sequence>MKLKKRIFTILALIAVAIGVGSVCNTPNTAQAKGVPTVFPKNMRGTWYQYYTDGVEKDLSKVKITKTTYILGEYTPKVIHKYIPHDKPDFERADWIFIPGYQKQRGITWLNVKQWNEPAGIGIPDTGDDGEDGGWGENGGEFFNVSKLKGHQVLSIANTIDGTSIHNTSHWYRSVKLAKKLNKRHYKGFLY</sequence>
<dbReference type="AlphaFoldDB" id="A0AA47B451"/>
<feature type="signal peptide" evidence="1">
    <location>
        <begin position="1"/>
        <end position="32"/>
    </location>
</feature>
<name>A0AA47B451_9LACO</name>
<reference evidence="2" key="1">
    <citation type="submission" date="2021-09" db="EMBL/GenBank/DDBJ databases">
        <title>Lactobacillus species from Apis mellifera, Switzerland.</title>
        <authorList>
            <person name="Pfister J."/>
            <person name="Brown A."/>
            <person name="Neumann P."/>
            <person name="Collaud A."/>
            <person name="Retschnig G."/>
            <person name="Perreten V."/>
        </authorList>
    </citation>
    <scope>NUCLEOTIDE SEQUENCE</scope>
    <source>
        <strain evidence="2">IBH002</strain>
    </source>
</reference>
<dbReference type="EMBL" id="CP084389">
    <property type="protein sequence ID" value="UZX29689.1"/>
    <property type="molecule type" value="Genomic_DNA"/>
</dbReference>
<dbReference type="RefSeq" id="WP_046326484.1">
    <property type="nucleotide sequence ID" value="NZ_CP084384.1"/>
</dbReference>
<keyword evidence="3" id="KW-1185">Reference proteome</keyword>
<feature type="chain" id="PRO_5041199928" evidence="1">
    <location>
        <begin position="33"/>
        <end position="191"/>
    </location>
</feature>
<dbReference type="Proteomes" id="UP001164557">
    <property type="component" value="Chromosome"/>
</dbReference>
<organism evidence="2 3">
    <name type="scientific">Lactobacillus helsingborgensis</name>
    <dbReference type="NCBI Taxonomy" id="1218494"/>
    <lineage>
        <taxon>Bacteria</taxon>
        <taxon>Bacillati</taxon>
        <taxon>Bacillota</taxon>
        <taxon>Bacilli</taxon>
        <taxon>Lactobacillales</taxon>
        <taxon>Lactobacillaceae</taxon>
        <taxon>Lactobacillus</taxon>
    </lineage>
</organism>